<protein>
    <submittedName>
        <fullName evidence="1">Uncharacterized protein</fullName>
    </submittedName>
</protein>
<accession>A0A8S1H9W7</accession>
<comment type="caution">
    <text evidence="1">The sequence shown here is derived from an EMBL/GenBank/DDBJ whole genome shotgun (WGS) entry which is preliminary data.</text>
</comment>
<name>A0A8S1H9W7_9PELO</name>
<evidence type="ECO:0000313" key="2">
    <source>
        <dbReference type="Proteomes" id="UP000835052"/>
    </source>
</evidence>
<gene>
    <name evidence="1" type="ORF">CAUJ_LOCUS7317</name>
</gene>
<organism evidence="1 2">
    <name type="scientific">Caenorhabditis auriculariae</name>
    <dbReference type="NCBI Taxonomy" id="2777116"/>
    <lineage>
        <taxon>Eukaryota</taxon>
        <taxon>Metazoa</taxon>
        <taxon>Ecdysozoa</taxon>
        <taxon>Nematoda</taxon>
        <taxon>Chromadorea</taxon>
        <taxon>Rhabditida</taxon>
        <taxon>Rhabditina</taxon>
        <taxon>Rhabditomorpha</taxon>
        <taxon>Rhabditoidea</taxon>
        <taxon>Rhabditidae</taxon>
        <taxon>Peloderinae</taxon>
        <taxon>Caenorhabditis</taxon>
    </lineage>
</organism>
<keyword evidence="2" id="KW-1185">Reference proteome</keyword>
<reference evidence="1" key="1">
    <citation type="submission" date="2020-10" db="EMBL/GenBank/DDBJ databases">
        <authorList>
            <person name="Kikuchi T."/>
        </authorList>
    </citation>
    <scope>NUCLEOTIDE SEQUENCE</scope>
    <source>
        <strain evidence="1">NKZ352</strain>
    </source>
</reference>
<sequence>MFGRGHWCLTLTFSSVFRNSGRTSSAAVTFYRYNLTLRNDVVRCSLWKGGLYRRPPLLIRRRNFGISLQATCKTPDELSKGSPKHSHYLLAAGGALSVVASELLRGSLAPDVRPFDASFFRRFFNLAGLPTRATIGNDHAQTDLAFEELPIQIMIFDASARK</sequence>
<proteinExistence type="predicted"/>
<dbReference type="Proteomes" id="UP000835052">
    <property type="component" value="Unassembled WGS sequence"/>
</dbReference>
<dbReference type="EMBL" id="CAJGYM010000021">
    <property type="protein sequence ID" value="CAD6191398.1"/>
    <property type="molecule type" value="Genomic_DNA"/>
</dbReference>
<evidence type="ECO:0000313" key="1">
    <source>
        <dbReference type="EMBL" id="CAD6191398.1"/>
    </source>
</evidence>
<dbReference type="AlphaFoldDB" id="A0A8S1H9W7"/>